<dbReference type="PANTHER" id="PTHR46910:SF25">
    <property type="entry name" value="ABC-TRANSPORTER-REGULATING TRANSCRIPTION FACTOR"/>
    <property type="match status" value="1"/>
</dbReference>
<dbReference type="InterPro" id="IPR007219">
    <property type="entry name" value="XnlR_reg_dom"/>
</dbReference>
<reference evidence="8 9" key="1">
    <citation type="submission" date="2015-01" db="EMBL/GenBank/DDBJ databases">
        <title>The Genome Sequence of Exophiala mesophila CBS40295.</title>
        <authorList>
            <consortium name="The Broad Institute Genomics Platform"/>
            <person name="Cuomo C."/>
            <person name="de Hoog S."/>
            <person name="Gorbushina A."/>
            <person name="Stielow B."/>
            <person name="Teixiera M."/>
            <person name="Abouelleil A."/>
            <person name="Chapman S.B."/>
            <person name="Priest M."/>
            <person name="Young S.K."/>
            <person name="Wortman J."/>
            <person name="Nusbaum C."/>
            <person name="Birren B."/>
        </authorList>
    </citation>
    <scope>NUCLEOTIDE SEQUENCE [LARGE SCALE GENOMIC DNA]</scope>
    <source>
        <strain evidence="8 9">CBS 40295</strain>
    </source>
</reference>
<evidence type="ECO:0000313" key="8">
    <source>
        <dbReference type="EMBL" id="KIV97399.1"/>
    </source>
</evidence>
<dbReference type="GO" id="GO:0006351">
    <property type="term" value="P:DNA-templated transcription"/>
    <property type="evidence" value="ECO:0007669"/>
    <property type="project" value="InterPro"/>
</dbReference>
<keyword evidence="3" id="KW-0238">DNA-binding</keyword>
<dbReference type="OMA" id="HYHYHEL"/>
<evidence type="ECO:0000313" key="9">
    <source>
        <dbReference type="Proteomes" id="UP000054302"/>
    </source>
</evidence>
<evidence type="ECO:0000256" key="6">
    <source>
        <dbReference type="SAM" id="MobiDB-lite"/>
    </source>
</evidence>
<evidence type="ECO:0000256" key="5">
    <source>
        <dbReference type="ARBA" id="ARBA00023242"/>
    </source>
</evidence>
<keyword evidence="9" id="KW-1185">Reference proteome</keyword>
<dbReference type="GO" id="GO:0000981">
    <property type="term" value="F:DNA-binding transcription factor activity, RNA polymerase II-specific"/>
    <property type="evidence" value="ECO:0007669"/>
    <property type="project" value="InterPro"/>
</dbReference>
<gene>
    <name evidence="8" type="ORF">PV10_01154</name>
</gene>
<dbReference type="SUPFAM" id="SSF57701">
    <property type="entry name" value="Zn2/Cys6 DNA-binding domain"/>
    <property type="match status" value="1"/>
</dbReference>
<feature type="domain" description="Zn(2)-C6 fungal-type" evidence="7">
    <location>
        <begin position="15"/>
        <end position="48"/>
    </location>
</feature>
<dbReference type="InterPro" id="IPR050987">
    <property type="entry name" value="AtrR-like"/>
</dbReference>
<dbReference type="STRING" id="212818.A0A0D1ZTY9"/>
<dbReference type="SMART" id="SM00066">
    <property type="entry name" value="GAL4"/>
    <property type="match status" value="1"/>
</dbReference>
<dbReference type="GeneID" id="27318999"/>
<dbReference type="HOGENOM" id="CLU_016058_3_0_1"/>
<dbReference type="InterPro" id="IPR036864">
    <property type="entry name" value="Zn2-C6_fun-type_DNA-bd_sf"/>
</dbReference>
<keyword evidence="5" id="KW-0539">Nucleus</keyword>
<dbReference type="VEuPathDB" id="FungiDB:PV10_01154"/>
<keyword evidence="4" id="KW-0804">Transcription</keyword>
<keyword evidence="1" id="KW-0479">Metal-binding</keyword>
<feature type="compositionally biased region" description="Polar residues" evidence="6">
    <location>
        <begin position="80"/>
        <end position="110"/>
    </location>
</feature>
<dbReference type="EMBL" id="KN847520">
    <property type="protein sequence ID" value="KIV97399.1"/>
    <property type="molecule type" value="Genomic_DNA"/>
</dbReference>
<dbReference type="PANTHER" id="PTHR46910">
    <property type="entry name" value="TRANSCRIPTION FACTOR PDR1"/>
    <property type="match status" value="1"/>
</dbReference>
<dbReference type="PROSITE" id="PS50048">
    <property type="entry name" value="ZN2_CY6_FUNGAL_2"/>
    <property type="match status" value="1"/>
</dbReference>
<feature type="region of interest" description="Disordered" evidence="6">
    <location>
        <begin position="80"/>
        <end position="115"/>
    </location>
</feature>
<evidence type="ECO:0000256" key="4">
    <source>
        <dbReference type="ARBA" id="ARBA00023163"/>
    </source>
</evidence>
<dbReference type="RefSeq" id="XP_016228973.1">
    <property type="nucleotide sequence ID" value="XM_016365324.1"/>
</dbReference>
<dbReference type="GO" id="GO:0003677">
    <property type="term" value="F:DNA binding"/>
    <property type="evidence" value="ECO:0007669"/>
    <property type="project" value="UniProtKB-KW"/>
</dbReference>
<evidence type="ECO:0000256" key="3">
    <source>
        <dbReference type="ARBA" id="ARBA00023125"/>
    </source>
</evidence>
<dbReference type="Proteomes" id="UP000054302">
    <property type="component" value="Unassembled WGS sequence"/>
</dbReference>
<dbReference type="CDD" id="cd12148">
    <property type="entry name" value="fungal_TF_MHR"/>
    <property type="match status" value="1"/>
</dbReference>
<dbReference type="Gene3D" id="4.10.240.10">
    <property type="entry name" value="Zn(2)-C6 fungal-type DNA-binding domain"/>
    <property type="match status" value="1"/>
</dbReference>
<evidence type="ECO:0000256" key="2">
    <source>
        <dbReference type="ARBA" id="ARBA00023015"/>
    </source>
</evidence>
<evidence type="ECO:0000256" key="1">
    <source>
        <dbReference type="ARBA" id="ARBA00022723"/>
    </source>
</evidence>
<dbReference type="GO" id="GO:0008270">
    <property type="term" value="F:zinc ion binding"/>
    <property type="evidence" value="ECO:0007669"/>
    <property type="project" value="InterPro"/>
</dbReference>
<proteinExistence type="predicted"/>
<sequence length="687" mass="76453">MENSVVQDYAKVLSTCDLCRRRKSRCIKKHPNDIACTFCMSRGESCHFSFIKQRKSRQIRPASRGSSIEPVATPCALSQLPPSASSIQSSVPAVHASQPSPESSDSNAVETTEADGVTFQRTSNKYITSCGLAFFSENNLAELARRLGHDRVRILLHELGASSRANQATSISRVVKTQPFDATTVLQPLTNEMRATYIDAFFAEIYPIYPFLDKQAFQDAALGPLATEKLRNDKSWALLYCTILSLGILAREQGSFQPMQGSSWKLFSYILGSFCDVLFARKSLLIAQTLTAMAIFAMVHSSWPVEELLITEAARIALALHLNKQAPSRIDSAERQRTFWVIYCIEKEYCFQSTQSSVFNDVDISCPIPAAIDVADSDVDWLRVQVDLSKIISNASVTLFSALSRSRSAESCEREICRIRNDLEAWKASLPEHIRPDYPIRQRYLTKPSSLYATLQTQMLYYNLQIAICRLLIHVNVDRRCMAVAESKSMLMKTARRIVELMSFIPIEPSTSMNIIGLTPIVATFILFDLVIYNPDHSETPHNLIFLDIAAGYFQRLHVLTGSSNNGHLMADMTRIAREYTAAKCQGRSESVPNAQLRHGGIGAPVDATASADHGNVDLEPPNNRVSIPDLTQDALSEANYINLMDYPAVDALYGLDGFYGDEFSMVSSILGQQPLFNFAESDDMFG</sequence>
<dbReference type="PROSITE" id="PS00463">
    <property type="entry name" value="ZN2_CY6_FUNGAL_1"/>
    <property type="match status" value="1"/>
</dbReference>
<dbReference type="OrthoDB" id="39175at2759"/>
<name>A0A0D1ZTY9_EXOME</name>
<keyword evidence="2" id="KW-0805">Transcription regulation</keyword>
<dbReference type="InterPro" id="IPR001138">
    <property type="entry name" value="Zn2Cys6_DnaBD"/>
</dbReference>
<accession>A0A0D1ZTY9</accession>
<dbReference type="AlphaFoldDB" id="A0A0D1ZTY9"/>
<dbReference type="SMART" id="SM00906">
    <property type="entry name" value="Fungal_trans"/>
    <property type="match status" value="1"/>
</dbReference>
<dbReference type="Pfam" id="PF04082">
    <property type="entry name" value="Fungal_trans"/>
    <property type="match status" value="1"/>
</dbReference>
<evidence type="ECO:0000259" key="7">
    <source>
        <dbReference type="PROSITE" id="PS50048"/>
    </source>
</evidence>
<protein>
    <recommendedName>
        <fullName evidence="7">Zn(2)-C6 fungal-type domain-containing protein</fullName>
    </recommendedName>
</protein>
<organism evidence="8 9">
    <name type="scientific">Exophiala mesophila</name>
    <name type="common">Black yeast-like fungus</name>
    <dbReference type="NCBI Taxonomy" id="212818"/>
    <lineage>
        <taxon>Eukaryota</taxon>
        <taxon>Fungi</taxon>
        <taxon>Dikarya</taxon>
        <taxon>Ascomycota</taxon>
        <taxon>Pezizomycotina</taxon>
        <taxon>Eurotiomycetes</taxon>
        <taxon>Chaetothyriomycetidae</taxon>
        <taxon>Chaetothyriales</taxon>
        <taxon>Herpotrichiellaceae</taxon>
        <taxon>Exophiala</taxon>
    </lineage>
</organism>